<evidence type="ECO:0000256" key="15">
    <source>
        <dbReference type="PROSITE-ProRule" id="PRU10144"/>
    </source>
</evidence>
<evidence type="ECO:0000256" key="6">
    <source>
        <dbReference type="ARBA" id="ARBA00022692"/>
    </source>
</evidence>
<dbReference type="SUPFAM" id="SSF56935">
    <property type="entry name" value="Porins"/>
    <property type="match status" value="1"/>
</dbReference>
<evidence type="ECO:0000313" key="20">
    <source>
        <dbReference type="EMBL" id="MTW10587.1"/>
    </source>
</evidence>
<keyword evidence="8" id="KW-0408">Iron</keyword>
<proteinExistence type="inferred from homology"/>
<keyword evidence="7 17" id="KW-0732">Signal</keyword>
<keyword evidence="10 16" id="KW-0798">TonB box</keyword>
<evidence type="ECO:0000256" key="12">
    <source>
        <dbReference type="ARBA" id="ARBA00023170"/>
    </source>
</evidence>
<dbReference type="InterPro" id="IPR036942">
    <property type="entry name" value="Beta-barrel_TonB_sf"/>
</dbReference>
<keyword evidence="13 14" id="KW-0998">Cell outer membrane</keyword>
<feature type="chain" id="PRO_5027109935" evidence="17">
    <location>
        <begin position="24"/>
        <end position="698"/>
    </location>
</feature>
<dbReference type="FunFam" id="2.170.130.10:FF:000001">
    <property type="entry name" value="Catecholate siderophore TonB-dependent receptor"/>
    <property type="match status" value="1"/>
</dbReference>
<keyword evidence="9" id="KW-0406">Ion transport</keyword>
<gene>
    <name evidence="20" type="ORF">GM658_08210</name>
</gene>
<name>A0A6L6QFC3_9BURK</name>
<dbReference type="GO" id="GO:0038023">
    <property type="term" value="F:signaling receptor activity"/>
    <property type="evidence" value="ECO:0007669"/>
    <property type="project" value="InterPro"/>
</dbReference>
<dbReference type="NCBIfam" id="TIGR01783">
    <property type="entry name" value="TonB-siderophor"/>
    <property type="match status" value="1"/>
</dbReference>
<dbReference type="PROSITE" id="PS01156">
    <property type="entry name" value="TONB_DEPENDENT_REC_2"/>
    <property type="match status" value="1"/>
</dbReference>
<comment type="similarity">
    <text evidence="2 14 16">Belongs to the TonB-dependent receptor family.</text>
</comment>
<feature type="domain" description="TonB-dependent receptor plug" evidence="19">
    <location>
        <begin position="59"/>
        <end position="154"/>
    </location>
</feature>
<keyword evidence="21" id="KW-1185">Reference proteome</keyword>
<evidence type="ECO:0000256" key="16">
    <source>
        <dbReference type="RuleBase" id="RU003357"/>
    </source>
</evidence>
<dbReference type="InterPro" id="IPR012910">
    <property type="entry name" value="Plug_dom"/>
</dbReference>
<dbReference type="GO" id="GO:0015344">
    <property type="term" value="F:siderophore uptake transmembrane transporter activity"/>
    <property type="evidence" value="ECO:0007669"/>
    <property type="project" value="TreeGrafter"/>
</dbReference>
<dbReference type="Gene3D" id="2.40.170.20">
    <property type="entry name" value="TonB-dependent receptor, beta-barrel domain"/>
    <property type="match status" value="1"/>
</dbReference>
<dbReference type="PANTHER" id="PTHR32552:SF68">
    <property type="entry name" value="FERRICHROME OUTER MEMBRANE TRANSPORTER_PHAGE RECEPTOR"/>
    <property type="match status" value="1"/>
</dbReference>
<dbReference type="EMBL" id="WNKX01000005">
    <property type="protein sequence ID" value="MTW10587.1"/>
    <property type="molecule type" value="Genomic_DNA"/>
</dbReference>
<keyword evidence="5" id="KW-0410">Iron transport</keyword>
<comment type="subcellular location">
    <subcellularLocation>
        <location evidence="1 14">Cell outer membrane</location>
        <topology evidence="1 14">Multi-pass membrane protein</topology>
    </subcellularLocation>
</comment>
<evidence type="ECO:0000256" key="5">
    <source>
        <dbReference type="ARBA" id="ARBA00022496"/>
    </source>
</evidence>
<organism evidence="20 21">
    <name type="scientific">Massilia eburnea</name>
    <dbReference type="NCBI Taxonomy" id="1776165"/>
    <lineage>
        <taxon>Bacteria</taxon>
        <taxon>Pseudomonadati</taxon>
        <taxon>Pseudomonadota</taxon>
        <taxon>Betaproteobacteria</taxon>
        <taxon>Burkholderiales</taxon>
        <taxon>Oxalobacteraceae</taxon>
        <taxon>Telluria group</taxon>
        <taxon>Massilia</taxon>
    </lineage>
</organism>
<dbReference type="OrthoDB" id="9790771at2"/>
<sequence>MKLNRSPLALAVALALPCTAAFAAPAEDTTLATVTVTAGREAAYNPSTASSATKIDAPLRDVPQTVNVVPQELLRDQGASSMEDVLKAIPGVGLSSGDGQRDQVSIRGFTAIADQFIDGMRDDALYFRDLSNIEQVEVIKGPASVLYGRGSSGGMINRITRKPGIDRAEATLSFGSWKRKRGEFDLARKLPDSGVAFRVTGAKEDADSYRDQQFLKREAFSPSLLWKLGADTTLLVQGEYLSDRRLTDFGIPSYKGLPVDVDPATYYGAANARDVDFTQSRVKALSVALDHRINANWSLRNAFRRYDYSLNRNNTMPGSVNEAAQTVSLTHGNVRRDEDGYFNQTELTQRADFFGMQHQLLYGVEIGKQDKDQVNRSQANVATVNLFHPVLPVLQLMANVAPGTDNLGILKNKSAYLQELATLTPQWKLLAGVRYDDFSQETRERRPGQKNLERTDRAWSPRAGLVYQPSGSASYYASFSKSFQPSGETFALSASNAAIEPEQTSNKEVGAKLDLFDGLATVGASLFRLERTGIKSTDPVTNLVIPIGTQRTDGLELTFSGELGQGWQISSGLALLDAEIIKSVARDDGQQVQGKRPTLTPRHSANLWLNKALGGGWFTGAGVNYQGDRFANPGNTTTLPGYTVVDAMLAYRAASWEVQLNVSNLFDREYIVSGHGSSKLLNVPGAPRNARVTARYRF</sequence>
<dbReference type="PROSITE" id="PS52016">
    <property type="entry name" value="TONB_DEPENDENT_REC_3"/>
    <property type="match status" value="1"/>
</dbReference>
<dbReference type="AlphaFoldDB" id="A0A6L6QFC3"/>
<evidence type="ECO:0000256" key="11">
    <source>
        <dbReference type="ARBA" id="ARBA00023136"/>
    </source>
</evidence>
<evidence type="ECO:0000259" key="19">
    <source>
        <dbReference type="Pfam" id="PF07715"/>
    </source>
</evidence>
<reference evidence="20 21" key="1">
    <citation type="submission" date="2019-11" db="EMBL/GenBank/DDBJ databases">
        <title>Type strains purchased from KCTC, JCM and DSMZ.</title>
        <authorList>
            <person name="Lu H."/>
        </authorList>
    </citation>
    <scope>NUCLEOTIDE SEQUENCE [LARGE SCALE GENOMIC DNA]</scope>
    <source>
        <strain evidence="20 21">JCM 31587</strain>
    </source>
</reference>
<evidence type="ECO:0000259" key="18">
    <source>
        <dbReference type="Pfam" id="PF00593"/>
    </source>
</evidence>
<dbReference type="PANTHER" id="PTHR32552">
    <property type="entry name" value="FERRICHROME IRON RECEPTOR-RELATED"/>
    <property type="match status" value="1"/>
</dbReference>
<dbReference type="GO" id="GO:0015891">
    <property type="term" value="P:siderophore transport"/>
    <property type="evidence" value="ECO:0007669"/>
    <property type="project" value="InterPro"/>
</dbReference>
<dbReference type="Gene3D" id="2.170.130.10">
    <property type="entry name" value="TonB-dependent receptor, plug domain"/>
    <property type="match status" value="1"/>
</dbReference>
<keyword evidence="3 14" id="KW-0813">Transport</keyword>
<comment type="caution">
    <text evidence="20">The sequence shown here is derived from an EMBL/GenBank/DDBJ whole genome shotgun (WGS) entry which is preliminary data.</text>
</comment>
<dbReference type="Proteomes" id="UP000472320">
    <property type="component" value="Unassembled WGS sequence"/>
</dbReference>
<feature type="domain" description="TonB-dependent receptor-like beta-barrel" evidence="18">
    <location>
        <begin position="227"/>
        <end position="665"/>
    </location>
</feature>
<evidence type="ECO:0000256" key="4">
    <source>
        <dbReference type="ARBA" id="ARBA00022452"/>
    </source>
</evidence>
<feature type="short sequence motif" description="TonB C-terminal box" evidence="15">
    <location>
        <begin position="681"/>
        <end position="698"/>
    </location>
</feature>
<evidence type="ECO:0000256" key="2">
    <source>
        <dbReference type="ARBA" id="ARBA00009810"/>
    </source>
</evidence>
<dbReference type="RefSeq" id="WP_155453534.1">
    <property type="nucleotide sequence ID" value="NZ_WNKX01000005.1"/>
</dbReference>
<evidence type="ECO:0000256" key="9">
    <source>
        <dbReference type="ARBA" id="ARBA00023065"/>
    </source>
</evidence>
<dbReference type="GO" id="GO:0009279">
    <property type="term" value="C:cell outer membrane"/>
    <property type="evidence" value="ECO:0007669"/>
    <property type="project" value="UniProtKB-SubCell"/>
</dbReference>
<evidence type="ECO:0000313" key="21">
    <source>
        <dbReference type="Proteomes" id="UP000472320"/>
    </source>
</evidence>
<keyword evidence="6 14" id="KW-0812">Transmembrane</keyword>
<evidence type="ECO:0000256" key="7">
    <source>
        <dbReference type="ARBA" id="ARBA00022729"/>
    </source>
</evidence>
<keyword evidence="4 14" id="KW-1134">Transmembrane beta strand</keyword>
<feature type="signal peptide" evidence="17">
    <location>
        <begin position="1"/>
        <end position="23"/>
    </location>
</feature>
<dbReference type="CDD" id="cd01347">
    <property type="entry name" value="ligand_gated_channel"/>
    <property type="match status" value="1"/>
</dbReference>
<dbReference type="Pfam" id="PF07715">
    <property type="entry name" value="Plug"/>
    <property type="match status" value="1"/>
</dbReference>
<evidence type="ECO:0000256" key="8">
    <source>
        <dbReference type="ARBA" id="ARBA00023004"/>
    </source>
</evidence>
<dbReference type="InterPro" id="IPR037066">
    <property type="entry name" value="Plug_dom_sf"/>
</dbReference>
<evidence type="ECO:0000256" key="14">
    <source>
        <dbReference type="PROSITE-ProRule" id="PRU01360"/>
    </source>
</evidence>
<dbReference type="InterPro" id="IPR039426">
    <property type="entry name" value="TonB-dep_rcpt-like"/>
</dbReference>
<evidence type="ECO:0000256" key="10">
    <source>
        <dbReference type="ARBA" id="ARBA00023077"/>
    </source>
</evidence>
<dbReference type="InterPro" id="IPR010917">
    <property type="entry name" value="TonB_rcpt_CS"/>
</dbReference>
<protein>
    <submittedName>
        <fullName evidence="20">TonB-dependent siderophore receptor</fullName>
    </submittedName>
</protein>
<dbReference type="InterPro" id="IPR010105">
    <property type="entry name" value="TonB_sidphr_rcpt"/>
</dbReference>
<dbReference type="Pfam" id="PF00593">
    <property type="entry name" value="TonB_dep_Rec_b-barrel"/>
    <property type="match status" value="1"/>
</dbReference>
<evidence type="ECO:0000256" key="3">
    <source>
        <dbReference type="ARBA" id="ARBA00022448"/>
    </source>
</evidence>
<accession>A0A6L6QFC3</accession>
<keyword evidence="11 14" id="KW-0472">Membrane</keyword>
<evidence type="ECO:0000256" key="17">
    <source>
        <dbReference type="SAM" id="SignalP"/>
    </source>
</evidence>
<evidence type="ECO:0000256" key="1">
    <source>
        <dbReference type="ARBA" id="ARBA00004571"/>
    </source>
</evidence>
<dbReference type="InterPro" id="IPR000531">
    <property type="entry name" value="Beta-barrel_TonB"/>
</dbReference>
<keyword evidence="12 20" id="KW-0675">Receptor</keyword>
<evidence type="ECO:0000256" key="13">
    <source>
        <dbReference type="ARBA" id="ARBA00023237"/>
    </source>
</evidence>